<reference evidence="11" key="1">
    <citation type="journal article" date="2019" name="Int. J. Syst. Evol. Microbiol.">
        <title>The Global Catalogue of Microorganisms (GCM) 10K type strain sequencing project: providing services to taxonomists for standard genome sequencing and annotation.</title>
        <authorList>
            <consortium name="The Broad Institute Genomics Platform"/>
            <consortium name="The Broad Institute Genome Sequencing Center for Infectious Disease"/>
            <person name="Wu L."/>
            <person name="Ma J."/>
        </authorList>
    </citation>
    <scope>NUCLEOTIDE SEQUENCE [LARGE SCALE GENOMIC DNA]</scope>
    <source>
        <strain evidence="11">CCM 7480</strain>
    </source>
</reference>
<dbReference type="PANTHER" id="PTHR43821">
    <property type="entry name" value="NAD(P)H NITROREDUCTASE YDJA-RELATED"/>
    <property type="match status" value="1"/>
</dbReference>
<evidence type="ECO:0000256" key="3">
    <source>
        <dbReference type="ARBA" id="ARBA00022630"/>
    </source>
</evidence>
<dbReference type="InterPro" id="IPR026021">
    <property type="entry name" value="YdjA-like"/>
</dbReference>
<name>A0ABV7PIY4_9BURK</name>
<proteinExistence type="inferred from homology"/>
<accession>A0ABV7PIY4</accession>
<dbReference type="EMBL" id="JBHRVV010000001">
    <property type="protein sequence ID" value="MFC3458065.1"/>
    <property type="molecule type" value="Genomic_DNA"/>
</dbReference>
<dbReference type="PIRSF" id="PIRSF000232">
    <property type="entry name" value="YdjA"/>
    <property type="match status" value="1"/>
</dbReference>
<dbReference type="EC" id="1.-.-.-" evidence="8"/>
<sequence>MSEQLWTWLAARRNHPQRRLLAPGPDAAALARIFEAAAQAPDHGQLRPWRFIIVPLERRADLGAVFERALAERDPAADEEARTRARDKAFHAPCLLVAVLDDAPKGRIPTAEKLVSLGCAVQNMLTAAQALGFASGLASGAAMDSAGMRDLLRLAPHEQAICFVAFGTSMAPRPPRERPRTEEFVSVL</sequence>
<gene>
    <name evidence="10" type="ORF">ACFOPH_07350</name>
</gene>
<organism evidence="10 11">
    <name type="scientific">Massilia haematophila</name>
    <dbReference type="NCBI Taxonomy" id="457923"/>
    <lineage>
        <taxon>Bacteria</taxon>
        <taxon>Pseudomonadati</taxon>
        <taxon>Pseudomonadota</taxon>
        <taxon>Betaproteobacteria</taxon>
        <taxon>Burkholderiales</taxon>
        <taxon>Oxalobacteraceae</taxon>
        <taxon>Telluria group</taxon>
        <taxon>Massilia</taxon>
    </lineage>
</organism>
<evidence type="ECO:0000313" key="10">
    <source>
        <dbReference type="EMBL" id="MFC3458065.1"/>
    </source>
</evidence>
<evidence type="ECO:0000256" key="2">
    <source>
        <dbReference type="ARBA" id="ARBA00007118"/>
    </source>
</evidence>
<dbReference type="InterPro" id="IPR052530">
    <property type="entry name" value="NAD(P)H_nitroreductase"/>
</dbReference>
<dbReference type="SUPFAM" id="SSF55469">
    <property type="entry name" value="FMN-dependent nitroreductase-like"/>
    <property type="match status" value="1"/>
</dbReference>
<dbReference type="CDD" id="cd02135">
    <property type="entry name" value="YdjA-like"/>
    <property type="match status" value="1"/>
</dbReference>
<keyword evidence="5 8" id="KW-0521">NADP</keyword>
<evidence type="ECO:0000256" key="4">
    <source>
        <dbReference type="ARBA" id="ARBA00022643"/>
    </source>
</evidence>
<protein>
    <recommendedName>
        <fullName evidence="8">Putative NAD(P)H nitroreductase</fullName>
        <ecNumber evidence="8">1.-.-.-</ecNumber>
    </recommendedName>
</protein>
<evidence type="ECO:0000256" key="6">
    <source>
        <dbReference type="ARBA" id="ARBA00023002"/>
    </source>
</evidence>
<keyword evidence="7 8" id="KW-0520">NAD</keyword>
<evidence type="ECO:0000313" key="11">
    <source>
        <dbReference type="Proteomes" id="UP001595665"/>
    </source>
</evidence>
<evidence type="ECO:0000256" key="5">
    <source>
        <dbReference type="ARBA" id="ARBA00022857"/>
    </source>
</evidence>
<dbReference type="InterPro" id="IPR029479">
    <property type="entry name" value="Nitroreductase"/>
</dbReference>
<dbReference type="PANTHER" id="PTHR43821:SF1">
    <property type="entry name" value="NAD(P)H NITROREDUCTASE YDJA-RELATED"/>
    <property type="match status" value="1"/>
</dbReference>
<dbReference type="RefSeq" id="WP_379734463.1">
    <property type="nucleotide sequence ID" value="NZ_JBHRVV010000001.1"/>
</dbReference>
<dbReference type="Gene3D" id="3.40.109.10">
    <property type="entry name" value="NADH Oxidase"/>
    <property type="match status" value="1"/>
</dbReference>
<keyword evidence="6 8" id="KW-0560">Oxidoreductase</keyword>
<keyword evidence="4 8" id="KW-0288">FMN</keyword>
<comment type="similarity">
    <text evidence="2 8">Belongs to the nitroreductase family.</text>
</comment>
<evidence type="ECO:0000259" key="9">
    <source>
        <dbReference type="Pfam" id="PF00881"/>
    </source>
</evidence>
<feature type="domain" description="Nitroreductase" evidence="9">
    <location>
        <begin position="18"/>
        <end position="167"/>
    </location>
</feature>
<comment type="caution">
    <text evidence="10">The sequence shown here is derived from an EMBL/GenBank/DDBJ whole genome shotgun (WGS) entry which is preliminary data.</text>
</comment>
<evidence type="ECO:0000256" key="8">
    <source>
        <dbReference type="PIRNR" id="PIRNR000232"/>
    </source>
</evidence>
<dbReference type="Pfam" id="PF00881">
    <property type="entry name" value="Nitroreductase"/>
    <property type="match status" value="1"/>
</dbReference>
<evidence type="ECO:0000256" key="7">
    <source>
        <dbReference type="ARBA" id="ARBA00023027"/>
    </source>
</evidence>
<dbReference type="InterPro" id="IPR000415">
    <property type="entry name" value="Nitroreductase-like"/>
</dbReference>
<evidence type="ECO:0000256" key="1">
    <source>
        <dbReference type="ARBA" id="ARBA00001917"/>
    </source>
</evidence>
<keyword evidence="11" id="KW-1185">Reference proteome</keyword>
<comment type="cofactor">
    <cofactor evidence="1 8">
        <name>FMN</name>
        <dbReference type="ChEBI" id="CHEBI:58210"/>
    </cofactor>
</comment>
<keyword evidence="3 8" id="KW-0285">Flavoprotein</keyword>
<dbReference type="Proteomes" id="UP001595665">
    <property type="component" value="Unassembled WGS sequence"/>
</dbReference>